<organism evidence="3 4">
    <name type="scientific">Oedothorax gibbosus</name>
    <dbReference type="NCBI Taxonomy" id="931172"/>
    <lineage>
        <taxon>Eukaryota</taxon>
        <taxon>Metazoa</taxon>
        <taxon>Ecdysozoa</taxon>
        <taxon>Arthropoda</taxon>
        <taxon>Chelicerata</taxon>
        <taxon>Arachnida</taxon>
        <taxon>Araneae</taxon>
        <taxon>Araneomorphae</taxon>
        <taxon>Entelegynae</taxon>
        <taxon>Araneoidea</taxon>
        <taxon>Linyphiidae</taxon>
        <taxon>Erigoninae</taxon>
        <taxon>Oedothorax</taxon>
    </lineage>
</organism>
<evidence type="ECO:0000259" key="2">
    <source>
        <dbReference type="Pfam" id="PF24566"/>
    </source>
</evidence>
<gene>
    <name evidence="3" type="ORF">JTE90_010583</name>
</gene>
<comment type="caution">
    <text evidence="3">The sequence shown here is derived from an EMBL/GenBank/DDBJ whole genome shotgun (WGS) entry which is preliminary data.</text>
</comment>
<evidence type="ECO:0000313" key="4">
    <source>
        <dbReference type="Proteomes" id="UP000827092"/>
    </source>
</evidence>
<dbReference type="EMBL" id="JAFNEN010000160">
    <property type="protein sequence ID" value="KAG8191407.1"/>
    <property type="molecule type" value="Genomic_DNA"/>
</dbReference>
<evidence type="ECO:0000313" key="3">
    <source>
        <dbReference type="EMBL" id="KAG8191407.1"/>
    </source>
</evidence>
<feature type="region of interest" description="Disordered" evidence="1">
    <location>
        <begin position="72"/>
        <end position="128"/>
    </location>
</feature>
<sequence>MHMWVGILRYVIFPLNNNQCLHNTVFLLILVFNSDAVQSALLQVQASCSDAQKTKFSDLFALVEELDDLKTTKSGRMGGRGKVSGPKNMKSKATIVDSDTETDSTEDEEATKPKPRKKKRTLMGFDSD</sequence>
<keyword evidence="4" id="KW-1185">Reference proteome</keyword>
<dbReference type="AlphaFoldDB" id="A0AAV6V4L9"/>
<dbReference type="Pfam" id="PF24566">
    <property type="entry name" value="HEAT_Ints3_C"/>
    <property type="match status" value="1"/>
</dbReference>
<accession>A0AAV6V4L9</accession>
<dbReference type="Proteomes" id="UP000827092">
    <property type="component" value="Unassembled WGS sequence"/>
</dbReference>
<name>A0AAV6V4L9_9ARAC</name>
<feature type="compositionally biased region" description="Acidic residues" evidence="1">
    <location>
        <begin position="98"/>
        <end position="109"/>
    </location>
</feature>
<dbReference type="InterPro" id="IPR056518">
    <property type="entry name" value="HEAT_Ints3_C"/>
</dbReference>
<proteinExistence type="predicted"/>
<reference evidence="3 4" key="1">
    <citation type="journal article" date="2022" name="Nat. Ecol. Evol.">
        <title>A masculinizing supergene underlies an exaggerated male reproductive morph in a spider.</title>
        <authorList>
            <person name="Hendrickx F."/>
            <person name="De Corte Z."/>
            <person name="Sonet G."/>
            <person name="Van Belleghem S.M."/>
            <person name="Kostlbacher S."/>
            <person name="Vangestel C."/>
        </authorList>
    </citation>
    <scope>NUCLEOTIDE SEQUENCE [LARGE SCALE GENOMIC DNA]</scope>
    <source>
        <strain evidence="3">W744_W776</strain>
    </source>
</reference>
<feature type="domain" description="Ints3-like C-terminal" evidence="2">
    <location>
        <begin position="31"/>
        <end position="62"/>
    </location>
</feature>
<protein>
    <recommendedName>
        <fullName evidence="2">Ints3-like C-terminal domain-containing protein</fullName>
    </recommendedName>
</protein>
<evidence type="ECO:0000256" key="1">
    <source>
        <dbReference type="SAM" id="MobiDB-lite"/>
    </source>
</evidence>